<dbReference type="InterPro" id="IPR032816">
    <property type="entry name" value="VTT_dom"/>
</dbReference>
<dbReference type="Proteomes" id="UP001379949">
    <property type="component" value="Unassembled WGS sequence"/>
</dbReference>
<feature type="transmembrane region" description="Helical" evidence="6">
    <location>
        <begin position="12"/>
        <end position="30"/>
    </location>
</feature>
<evidence type="ECO:0000313" key="8">
    <source>
        <dbReference type="EMBL" id="MEL0612892.1"/>
    </source>
</evidence>
<dbReference type="EMBL" id="JBAKAR010000004">
    <property type="protein sequence ID" value="MEL0612892.1"/>
    <property type="molecule type" value="Genomic_DNA"/>
</dbReference>
<dbReference type="PANTHER" id="PTHR42709">
    <property type="entry name" value="ALKALINE PHOSPHATASE LIKE PROTEIN"/>
    <property type="match status" value="1"/>
</dbReference>
<organism evidence="8 9">
    <name type="scientific">Marinomonas arenicola</name>
    <dbReference type="NCBI Taxonomy" id="569601"/>
    <lineage>
        <taxon>Bacteria</taxon>
        <taxon>Pseudomonadati</taxon>
        <taxon>Pseudomonadota</taxon>
        <taxon>Gammaproteobacteria</taxon>
        <taxon>Oceanospirillales</taxon>
        <taxon>Oceanospirillaceae</taxon>
        <taxon>Marinomonas</taxon>
    </lineage>
</organism>
<evidence type="ECO:0000256" key="1">
    <source>
        <dbReference type="ARBA" id="ARBA00004651"/>
    </source>
</evidence>
<keyword evidence="3 6" id="KW-0812">Transmembrane</keyword>
<accession>A0ABU9G333</accession>
<evidence type="ECO:0000256" key="6">
    <source>
        <dbReference type="SAM" id="Phobius"/>
    </source>
</evidence>
<evidence type="ECO:0000256" key="3">
    <source>
        <dbReference type="ARBA" id="ARBA00022692"/>
    </source>
</evidence>
<evidence type="ECO:0000256" key="5">
    <source>
        <dbReference type="ARBA" id="ARBA00023136"/>
    </source>
</evidence>
<evidence type="ECO:0000256" key="4">
    <source>
        <dbReference type="ARBA" id="ARBA00022989"/>
    </source>
</evidence>
<keyword evidence="5 6" id="KW-0472">Membrane</keyword>
<proteinExistence type="predicted"/>
<feature type="domain" description="VTT" evidence="7">
    <location>
        <begin position="43"/>
        <end position="152"/>
    </location>
</feature>
<dbReference type="PANTHER" id="PTHR42709:SF6">
    <property type="entry name" value="UNDECAPRENYL PHOSPHATE TRANSPORTER A"/>
    <property type="match status" value="1"/>
</dbReference>
<evidence type="ECO:0000313" key="9">
    <source>
        <dbReference type="Proteomes" id="UP001379949"/>
    </source>
</evidence>
<keyword evidence="4 6" id="KW-1133">Transmembrane helix</keyword>
<dbReference type="InterPro" id="IPR051311">
    <property type="entry name" value="DedA_domain"/>
</dbReference>
<keyword evidence="9" id="KW-1185">Reference proteome</keyword>
<keyword evidence="2" id="KW-1003">Cell membrane</keyword>
<sequence>MLNEFQQLINVDTASVWLIMAGIIAFSYLLEDAAIVVAASLSAQDILPPTYALIAIMFGIITGDAGLYLIGVYAKKVRFLRYRIYHNKYFTPLRTRFQKQVLLNLCIIRFIPGLRTAGFTLTGFLSVPFAVFLSAAMLSTTLWVAVVFSLIYRLGSSAWVQAPQYQWMLILVAAALLYAVNRIVRYSISRRLS</sequence>
<feature type="transmembrane region" description="Helical" evidence="6">
    <location>
        <begin position="164"/>
        <end position="184"/>
    </location>
</feature>
<gene>
    <name evidence="8" type="ORF">V6242_07015</name>
</gene>
<feature type="transmembrane region" description="Helical" evidence="6">
    <location>
        <begin position="119"/>
        <end position="152"/>
    </location>
</feature>
<reference evidence="8 9" key="1">
    <citation type="submission" date="2024-02" db="EMBL/GenBank/DDBJ databases">
        <title>Bacteria isolated from the canopy kelp, Nereocystis luetkeana.</title>
        <authorList>
            <person name="Pfister C.A."/>
            <person name="Younker I.T."/>
            <person name="Light S.H."/>
        </authorList>
    </citation>
    <scope>NUCLEOTIDE SEQUENCE [LARGE SCALE GENOMIC DNA]</scope>
    <source>
        <strain evidence="8 9">TI.4.07</strain>
    </source>
</reference>
<evidence type="ECO:0000256" key="2">
    <source>
        <dbReference type="ARBA" id="ARBA00022475"/>
    </source>
</evidence>
<protein>
    <submittedName>
        <fullName evidence="8">DedA family protein</fullName>
    </submittedName>
</protein>
<name>A0ABU9G333_9GAMM</name>
<comment type="caution">
    <text evidence="8">The sequence shown here is derived from an EMBL/GenBank/DDBJ whole genome shotgun (WGS) entry which is preliminary data.</text>
</comment>
<dbReference type="RefSeq" id="WP_341566775.1">
    <property type="nucleotide sequence ID" value="NZ_JBAKAR010000004.1"/>
</dbReference>
<comment type="subcellular location">
    <subcellularLocation>
        <location evidence="1">Cell membrane</location>
        <topology evidence="1">Multi-pass membrane protein</topology>
    </subcellularLocation>
</comment>
<dbReference type="Pfam" id="PF09335">
    <property type="entry name" value="VTT_dom"/>
    <property type="match status" value="1"/>
</dbReference>
<evidence type="ECO:0000259" key="7">
    <source>
        <dbReference type="Pfam" id="PF09335"/>
    </source>
</evidence>
<feature type="transmembrane region" description="Helical" evidence="6">
    <location>
        <begin position="50"/>
        <end position="74"/>
    </location>
</feature>